<reference evidence="2 3" key="1">
    <citation type="submission" date="2017-11" db="EMBL/GenBank/DDBJ databases">
        <title>Rhodohalobacter 15182 sp. nov., isolated from a salt lake.</title>
        <authorList>
            <person name="Han S."/>
        </authorList>
    </citation>
    <scope>NUCLEOTIDE SEQUENCE [LARGE SCALE GENOMIC DNA]</scope>
    <source>
        <strain evidence="2 3">15182</strain>
    </source>
</reference>
<keyword evidence="3" id="KW-1185">Reference proteome</keyword>
<dbReference type="Pfam" id="PF01408">
    <property type="entry name" value="GFO_IDH_MocA"/>
    <property type="match status" value="1"/>
</dbReference>
<proteinExistence type="predicted"/>
<dbReference type="InterPro" id="IPR036291">
    <property type="entry name" value="NAD(P)-bd_dom_sf"/>
</dbReference>
<dbReference type="InterPro" id="IPR051450">
    <property type="entry name" value="Gfo/Idh/MocA_Oxidoreductases"/>
</dbReference>
<dbReference type="PANTHER" id="PTHR43377:SF1">
    <property type="entry name" value="BILIVERDIN REDUCTASE A"/>
    <property type="match status" value="1"/>
</dbReference>
<evidence type="ECO:0000259" key="1">
    <source>
        <dbReference type="Pfam" id="PF01408"/>
    </source>
</evidence>
<dbReference type="PANTHER" id="PTHR43377">
    <property type="entry name" value="BILIVERDIN REDUCTASE A"/>
    <property type="match status" value="1"/>
</dbReference>
<dbReference type="Gene3D" id="3.30.360.10">
    <property type="entry name" value="Dihydrodipicolinate Reductase, domain 2"/>
    <property type="match status" value="1"/>
</dbReference>
<dbReference type="SUPFAM" id="SSF51735">
    <property type="entry name" value="NAD(P)-binding Rossmann-fold domains"/>
    <property type="match status" value="1"/>
</dbReference>
<dbReference type="EMBL" id="PISP01000001">
    <property type="protein sequence ID" value="PKD44648.1"/>
    <property type="molecule type" value="Genomic_DNA"/>
</dbReference>
<dbReference type="Gene3D" id="3.40.50.720">
    <property type="entry name" value="NAD(P)-binding Rossmann-like Domain"/>
    <property type="match status" value="1"/>
</dbReference>
<protein>
    <recommendedName>
        <fullName evidence="1">Gfo/Idh/MocA-like oxidoreductase N-terminal domain-containing protein</fullName>
    </recommendedName>
</protein>
<dbReference type="GO" id="GO:0000166">
    <property type="term" value="F:nucleotide binding"/>
    <property type="evidence" value="ECO:0007669"/>
    <property type="project" value="InterPro"/>
</dbReference>
<sequence length="378" mass="44119">MRYMKKKVKGKKGFKKVFRYWSVYGLSRTLNKVSGRLRSFNIFKPKFLSRNPVIGLIGCGQFQFSTIAYFLSKGKKNRFLFCYDIDEKKAESLGKYYKVPAVVREQEEVYNQSGTDLVYIASNHASHTTYALKFLEKDINVYCEKPVSVTFTQFESLIKSINKSNGSFYAGYNRPYSQAVQKIKQRVKEKNNTVGKFSLNCFISAHDIPEDHWYRNPEEGTRICGNVGHWLDLMIHMYNWRGYIPKAFKVQIAYSNTKEPDDNITISITTPEGDITSITITARSEPFEGINETINFQYDTIIAKIDDFRRLTIWDEEKLYKKKYRPKDVGHKRSVMQPFEKDNRDLNEVIASTELMLHITEMVRNTVTEKEIELTRSL</sequence>
<dbReference type="InterPro" id="IPR000683">
    <property type="entry name" value="Gfo/Idh/MocA-like_OxRdtase_N"/>
</dbReference>
<accession>A0A2N0VKE6</accession>
<dbReference type="OrthoDB" id="9815825at2"/>
<dbReference type="Proteomes" id="UP000233398">
    <property type="component" value="Unassembled WGS sequence"/>
</dbReference>
<evidence type="ECO:0000313" key="3">
    <source>
        <dbReference type="Proteomes" id="UP000233398"/>
    </source>
</evidence>
<feature type="domain" description="Gfo/Idh/MocA-like oxidoreductase N-terminal" evidence="1">
    <location>
        <begin position="54"/>
        <end position="169"/>
    </location>
</feature>
<gene>
    <name evidence="2" type="ORF">CWD77_04075</name>
</gene>
<dbReference type="AlphaFoldDB" id="A0A2N0VKE6"/>
<organism evidence="2 3">
    <name type="scientific">Rhodohalobacter barkolensis</name>
    <dbReference type="NCBI Taxonomy" id="2053187"/>
    <lineage>
        <taxon>Bacteria</taxon>
        <taxon>Pseudomonadati</taxon>
        <taxon>Balneolota</taxon>
        <taxon>Balneolia</taxon>
        <taxon>Balneolales</taxon>
        <taxon>Balneolaceae</taxon>
        <taxon>Rhodohalobacter</taxon>
    </lineage>
</organism>
<comment type="caution">
    <text evidence="2">The sequence shown here is derived from an EMBL/GenBank/DDBJ whole genome shotgun (WGS) entry which is preliminary data.</text>
</comment>
<name>A0A2N0VKE6_9BACT</name>
<evidence type="ECO:0000313" key="2">
    <source>
        <dbReference type="EMBL" id="PKD44648.1"/>
    </source>
</evidence>